<keyword evidence="5" id="KW-0436">Ligase</keyword>
<dbReference type="PANTHER" id="PTHR23407">
    <property type="entry name" value="ATPASE INHIBITOR/5-FORMYLTETRAHYDROFOLATE CYCLO-LIGASE"/>
    <property type="match status" value="1"/>
</dbReference>
<keyword evidence="3 4" id="KW-0067">ATP-binding</keyword>
<dbReference type="EC" id="6.3.3.2" evidence="4"/>
<dbReference type="GO" id="GO:0009396">
    <property type="term" value="P:folic acid-containing compound biosynthetic process"/>
    <property type="evidence" value="ECO:0007669"/>
    <property type="project" value="TreeGrafter"/>
</dbReference>
<accession>A0A1X6ZH80</accession>
<comment type="cofactor">
    <cofactor evidence="4">
        <name>Mg(2+)</name>
        <dbReference type="ChEBI" id="CHEBI:18420"/>
    </cofactor>
</comment>
<dbReference type="GO" id="GO:0005524">
    <property type="term" value="F:ATP binding"/>
    <property type="evidence" value="ECO:0007669"/>
    <property type="project" value="UniProtKB-KW"/>
</dbReference>
<dbReference type="GO" id="GO:0035999">
    <property type="term" value="P:tetrahydrofolate interconversion"/>
    <property type="evidence" value="ECO:0007669"/>
    <property type="project" value="TreeGrafter"/>
</dbReference>
<dbReference type="Gene3D" id="3.40.50.10420">
    <property type="entry name" value="NagB/RpiA/CoA transferase-like"/>
    <property type="match status" value="1"/>
</dbReference>
<name>A0A1X6ZH80_9RHOB</name>
<dbReference type="InterPro" id="IPR002698">
    <property type="entry name" value="FTHF_cligase"/>
</dbReference>
<evidence type="ECO:0000256" key="1">
    <source>
        <dbReference type="ARBA" id="ARBA00010638"/>
    </source>
</evidence>
<protein>
    <recommendedName>
        <fullName evidence="4">5-formyltetrahydrofolate cyclo-ligase</fullName>
        <ecNumber evidence="4">6.3.3.2</ecNumber>
    </recommendedName>
</protein>
<evidence type="ECO:0000256" key="4">
    <source>
        <dbReference type="RuleBase" id="RU361279"/>
    </source>
</evidence>
<gene>
    <name evidence="5" type="ORF">ROH8110_02773</name>
</gene>
<dbReference type="NCBIfam" id="TIGR02727">
    <property type="entry name" value="MTHFS_bact"/>
    <property type="match status" value="1"/>
</dbReference>
<keyword evidence="6" id="KW-1185">Reference proteome</keyword>
<reference evidence="5 6" key="1">
    <citation type="submission" date="2017-03" db="EMBL/GenBank/DDBJ databases">
        <authorList>
            <person name="Afonso C.L."/>
            <person name="Miller P.J."/>
            <person name="Scott M.A."/>
            <person name="Spackman E."/>
            <person name="Goraichik I."/>
            <person name="Dimitrov K.M."/>
            <person name="Suarez D.L."/>
            <person name="Swayne D.E."/>
        </authorList>
    </citation>
    <scope>NUCLEOTIDE SEQUENCE [LARGE SCALE GENOMIC DNA]</scope>
    <source>
        <strain evidence="5 6">CECT 8110</strain>
    </source>
</reference>
<dbReference type="GO" id="GO:0030272">
    <property type="term" value="F:5-formyltetrahydrofolate cyclo-ligase activity"/>
    <property type="evidence" value="ECO:0007669"/>
    <property type="project" value="UniProtKB-EC"/>
</dbReference>
<keyword evidence="4" id="KW-0479">Metal-binding</keyword>
<comment type="similarity">
    <text evidence="1 4">Belongs to the 5-formyltetrahydrofolate cyclo-ligase family.</text>
</comment>
<keyword evidence="2 4" id="KW-0547">Nucleotide-binding</keyword>
<keyword evidence="4" id="KW-0460">Magnesium</keyword>
<evidence type="ECO:0000256" key="3">
    <source>
        <dbReference type="ARBA" id="ARBA00022840"/>
    </source>
</evidence>
<evidence type="ECO:0000313" key="5">
    <source>
        <dbReference type="EMBL" id="SLN51013.1"/>
    </source>
</evidence>
<comment type="catalytic activity">
    <reaction evidence="4">
        <text>(6S)-5-formyl-5,6,7,8-tetrahydrofolate + ATP = (6R)-5,10-methenyltetrahydrofolate + ADP + phosphate</text>
        <dbReference type="Rhea" id="RHEA:10488"/>
        <dbReference type="ChEBI" id="CHEBI:30616"/>
        <dbReference type="ChEBI" id="CHEBI:43474"/>
        <dbReference type="ChEBI" id="CHEBI:57455"/>
        <dbReference type="ChEBI" id="CHEBI:57457"/>
        <dbReference type="ChEBI" id="CHEBI:456216"/>
        <dbReference type="EC" id="6.3.3.2"/>
    </reaction>
</comment>
<dbReference type="InterPro" id="IPR024185">
    <property type="entry name" value="FTHF_cligase-like_sf"/>
</dbReference>
<dbReference type="InterPro" id="IPR037171">
    <property type="entry name" value="NagB/RpiA_transferase-like"/>
</dbReference>
<dbReference type="Pfam" id="PF01812">
    <property type="entry name" value="5-FTHF_cyc-lig"/>
    <property type="match status" value="1"/>
</dbReference>
<dbReference type="OrthoDB" id="9801938at2"/>
<dbReference type="PANTHER" id="PTHR23407:SF1">
    <property type="entry name" value="5-FORMYLTETRAHYDROFOLATE CYCLO-LIGASE"/>
    <property type="match status" value="1"/>
</dbReference>
<dbReference type="Proteomes" id="UP000193207">
    <property type="component" value="Unassembled WGS sequence"/>
</dbReference>
<sequence length="222" mass="24219">MSHDPEDEGGDAACFAHHLVGGHPVDPATARDVARFRKGERARLLEARKLSAPAREAAVAELCAGLEKRIAITKGVKIAAYWPIRSEPDLRGWMESAHAAGAQILLPVVIEKNAPLEFHHWSPGCRMTRGVWNIPVPADRAEDRPDIVISPLLGVDRDLYRLGNGGGYYDRTLAALDPRPRIIGVGLAGCILPTIYPMPWDIPMDEIILSDGTAQRREADSA</sequence>
<evidence type="ECO:0000256" key="2">
    <source>
        <dbReference type="ARBA" id="ARBA00022741"/>
    </source>
</evidence>
<dbReference type="GO" id="GO:0046872">
    <property type="term" value="F:metal ion binding"/>
    <property type="evidence" value="ECO:0007669"/>
    <property type="project" value="UniProtKB-KW"/>
</dbReference>
<evidence type="ECO:0000313" key="6">
    <source>
        <dbReference type="Proteomes" id="UP000193207"/>
    </source>
</evidence>
<dbReference type="AlphaFoldDB" id="A0A1X6ZH80"/>
<proteinExistence type="inferred from homology"/>
<dbReference type="EMBL" id="FWFU01000003">
    <property type="protein sequence ID" value="SLN51013.1"/>
    <property type="molecule type" value="Genomic_DNA"/>
</dbReference>
<dbReference type="RefSeq" id="WP_085818287.1">
    <property type="nucleotide sequence ID" value="NZ_FWFU01000003.1"/>
</dbReference>
<organism evidence="5 6">
    <name type="scientific">Roseovarius halotolerans</name>
    <dbReference type="NCBI Taxonomy" id="505353"/>
    <lineage>
        <taxon>Bacteria</taxon>
        <taxon>Pseudomonadati</taxon>
        <taxon>Pseudomonadota</taxon>
        <taxon>Alphaproteobacteria</taxon>
        <taxon>Rhodobacterales</taxon>
        <taxon>Roseobacteraceae</taxon>
        <taxon>Roseovarius</taxon>
    </lineage>
</organism>
<dbReference type="SUPFAM" id="SSF100950">
    <property type="entry name" value="NagB/RpiA/CoA transferase-like"/>
    <property type="match status" value="1"/>
</dbReference>